<keyword evidence="1" id="KW-0812">Transmembrane</keyword>
<feature type="transmembrane region" description="Helical" evidence="1">
    <location>
        <begin position="7"/>
        <end position="25"/>
    </location>
</feature>
<feature type="transmembrane region" description="Helical" evidence="1">
    <location>
        <begin position="55"/>
        <end position="79"/>
    </location>
</feature>
<keyword evidence="1" id="KW-1133">Transmembrane helix</keyword>
<dbReference type="OrthoDB" id="1443753at2"/>
<protein>
    <submittedName>
        <fullName evidence="2">Uncharacterized protein</fullName>
    </submittedName>
</protein>
<feature type="transmembrane region" description="Helical" evidence="1">
    <location>
        <begin position="85"/>
        <end position="106"/>
    </location>
</feature>
<keyword evidence="1" id="KW-0472">Membrane</keyword>
<dbReference type="RefSeq" id="WP_148403390.1">
    <property type="nucleotide sequence ID" value="NZ_VSKK01000001.1"/>
</dbReference>
<feature type="transmembrane region" description="Helical" evidence="1">
    <location>
        <begin position="118"/>
        <end position="140"/>
    </location>
</feature>
<keyword evidence="3" id="KW-1185">Reference proteome</keyword>
<dbReference type="EMBL" id="VSKK01000001">
    <property type="protein sequence ID" value="TYB79657.1"/>
    <property type="molecule type" value="Genomic_DNA"/>
</dbReference>
<evidence type="ECO:0000313" key="2">
    <source>
        <dbReference type="EMBL" id="TYB79657.1"/>
    </source>
</evidence>
<reference evidence="2 3" key="1">
    <citation type="submission" date="2019-08" db="EMBL/GenBank/DDBJ databases">
        <title>Genomes of Antarctic Bizionia species.</title>
        <authorList>
            <person name="Bowman J.P."/>
        </authorList>
    </citation>
    <scope>NUCLEOTIDE SEQUENCE [LARGE SCALE GENOMIC DNA]</scope>
    <source>
        <strain evidence="2 3">ADA-4</strain>
    </source>
</reference>
<gene>
    <name evidence="2" type="ORF">ES674_07875</name>
</gene>
<sequence length="240" mass="28166">MKQTNIVLFFIIALCVAFTFFQISGKEYLSNMSKALIAPLFTVLYFINVQERSRYFMLFLLVFSFSELSVFVEYSAVFGKLKRNLVYVIGNSLYIVAYCFLIAEVFKTINVRNVLKNYFIHIIVLMVLSIYISYVLLTIVNPRFTYTEESLIIIELVYNIVMLLLLMVSIISYFYNDNKKTLFLFLGSICIVFSEVIQIAYFYVTDQDVLNIVQTLLFVMAFTFFYFQSKVKNKKVQFFA</sequence>
<feature type="transmembrane region" description="Helical" evidence="1">
    <location>
        <begin position="152"/>
        <end position="175"/>
    </location>
</feature>
<evidence type="ECO:0000313" key="3">
    <source>
        <dbReference type="Proteomes" id="UP000323720"/>
    </source>
</evidence>
<evidence type="ECO:0000256" key="1">
    <source>
        <dbReference type="SAM" id="Phobius"/>
    </source>
</evidence>
<proteinExistence type="predicted"/>
<dbReference type="AlphaFoldDB" id="A0A5D0RDJ2"/>
<feature type="transmembrane region" description="Helical" evidence="1">
    <location>
        <begin position="182"/>
        <end position="203"/>
    </location>
</feature>
<dbReference type="Proteomes" id="UP000323720">
    <property type="component" value="Unassembled WGS sequence"/>
</dbReference>
<comment type="caution">
    <text evidence="2">The sequence shown here is derived from an EMBL/GenBank/DDBJ whole genome shotgun (WGS) entry which is preliminary data.</text>
</comment>
<organism evidence="2 3">
    <name type="scientific">Bizionia myxarmorum</name>
    <dbReference type="NCBI Taxonomy" id="291186"/>
    <lineage>
        <taxon>Bacteria</taxon>
        <taxon>Pseudomonadati</taxon>
        <taxon>Bacteroidota</taxon>
        <taxon>Flavobacteriia</taxon>
        <taxon>Flavobacteriales</taxon>
        <taxon>Flavobacteriaceae</taxon>
        <taxon>Bizionia</taxon>
    </lineage>
</organism>
<feature type="transmembrane region" description="Helical" evidence="1">
    <location>
        <begin position="209"/>
        <end position="227"/>
    </location>
</feature>
<accession>A0A5D0RDJ2</accession>
<feature type="transmembrane region" description="Helical" evidence="1">
    <location>
        <begin position="31"/>
        <end position="48"/>
    </location>
</feature>
<name>A0A5D0RDJ2_9FLAO</name>